<organism evidence="1 2">
    <name type="scientific">Luedemannella flava</name>
    <dbReference type="NCBI Taxonomy" id="349316"/>
    <lineage>
        <taxon>Bacteria</taxon>
        <taxon>Bacillati</taxon>
        <taxon>Actinomycetota</taxon>
        <taxon>Actinomycetes</taxon>
        <taxon>Micromonosporales</taxon>
        <taxon>Micromonosporaceae</taxon>
        <taxon>Luedemannella</taxon>
    </lineage>
</organism>
<reference evidence="1 2" key="1">
    <citation type="journal article" date="2019" name="Int. J. Syst. Evol. Microbiol.">
        <title>The Global Catalogue of Microorganisms (GCM) 10K type strain sequencing project: providing services to taxonomists for standard genome sequencing and annotation.</title>
        <authorList>
            <consortium name="The Broad Institute Genomics Platform"/>
            <consortium name="The Broad Institute Genome Sequencing Center for Infectious Disease"/>
            <person name="Wu L."/>
            <person name="Ma J."/>
        </authorList>
    </citation>
    <scope>NUCLEOTIDE SEQUENCE [LARGE SCALE GENOMIC DNA]</scope>
    <source>
        <strain evidence="1 2">JCM 13250</strain>
    </source>
</reference>
<evidence type="ECO:0008006" key="3">
    <source>
        <dbReference type="Google" id="ProtNLM"/>
    </source>
</evidence>
<name>A0ABN2MLD3_9ACTN</name>
<accession>A0ABN2MLD3</accession>
<gene>
    <name evidence="1" type="ORF">GCM10009682_56420</name>
</gene>
<proteinExistence type="predicted"/>
<evidence type="ECO:0000313" key="1">
    <source>
        <dbReference type="EMBL" id="GAA1830351.1"/>
    </source>
</evidence>
<keyword evidence="2" id="KW-1185">Reference proteome</keyword>
<dbReference type="InterPro" id="IPR009241">
    <property type="entry name" value="HigB-like"/>
</dbReference>
<protein>
    <recommendedName>
        <fullName evidence="3">DNA-binding protein</fullName>
    </recommendedName>
</protein>
<sequence>MEWEILMTVQVEEFLDDLYRTDRDTHRLVNQAILVLERNGPAEGRPLVDTITASQITNMKELRPPSAARTEIRILFCFDPWRSAILLIAGDKSGQWNRWYREAIPEAEQLYATYLKEREKEISDEQR</sequence>
<dbReference type="EMBL" id="BAAALT010000261">
    <property type="protein sequence ID" value="GAA1830351.1"/>
    <property type="molecule type" value="Genomic_DNA"/>
</dbReference>
<evidence type="ECO:0000313" key="2">
    <source>
        <dbReference type="Proteomes" id="UP001500218"/>
    </source>
</evidence>
<comment type="caution">
    <text evidence="1">The sequence shown here is derived from an EMBL/GenBank/DDBJ whole genome shotgun (WGS) entry which is preliminary data.</text>
</comment>
<dbReference type="Proteomes" id="UP001500218">
    <property type="component" value="Unassembled WGS sequence"/>
</dbReference>
<dbReference type="Pfam" id="PF05973">
    <property type="entry name" value="Gp49"/>
    <property type="match status" value="1"/>
</dbReference>